<dbReference type="GO" id="GO:0003676">
    <property type="term" value="F:nucleic acid binding"/>
    <property type="evidence" value="ECO:0007669"/>
    <property type="project" value="InterPro"/>
</dbReference>
<dbReference type="InterPro" id="IPR043502">
    <property type="entry name" value="DNA/RNA_pol_sf"/>
</dbReference>
<proteinExistence type="predicted"/>
<dbReference type="SUPFAM" id="SSF53098">
    <property type="entry name" value="Ribonuclease H-like"/>
    <property type="match status" value="2"/>
</dbReference>
<protein>
    <submittedName>
        <fullName evidence="3">Transposon Tf2-8 polyprotein</fullName>
    </submittedName>
</protein>
<dbReference type="AlphaFoldDB" id="A0A438C6M1"/>
<dbReference type="InterPro" id="IPR043128">
    <property type="entry name" value="Rev_trsase/Diguanyl_cyclase"/>
</dbReference>
<dbReference type="Gene3D" id="3.30.420.10">
    <property type="entry name" value="Ribonuclease H-like superfamily/Ribonuclease H"/>
    <property type="match status" value="1"/>
</dbReference>
<dbReference type="InterPro" id="IPR041577">
    <property type="entry name" value="RT_RNaseH_2"/>
</dbReference>
<evidence type="ECO:0000313" key="3">
    <source>
        <dbReference type="EMBL" id="RVW18799.1"/>
    </source>
</evidence>
<dbReference type="EMBL" id="QGNW01002511">
    <property type="protein sequence ID" value="RVW18799.1"/>
    <property type="molecule type" value="Genomic_DNA"/>
</dbReference>
<gene>
    <name evidence="3" type="primary">Tf2-8_94</name>
    <name evidence="3" type="ORF">CK203_098357</name>
</gene>
<reference evidence="3 4" key="1">
    <citation type="journal article" date="2018" name="PLoS Genet.">
        <title>Population sequencing reveals clonal diversity and ancestral inbreeding in the grapevine cultivar Chardonnay.</title>
        <authorList>
            <person name="Roach M.J."/>
            <person name="Johnson D.L."/>
            <person name="Bohlmann J."/>
            <person name="van Vuuren H.J."/>
            <person name="Jones S.J."/>
            <person name="Pretorius I.S."/>
            <person name="Schmidt S.A."/>
            <person name="Borneman A.R."/>
        </authorList>
    </citation>
    <scope>NUCLEOTIDE SEQUENCE [LARGE SCALE GENOMIC DNA]</scope>
    <source>
        <strain evidence="4">cv. Chardonnay</strain>
        <tissue evidence="3">Leaf</tissue>
    </source>
</reference>
<dbReference type="InterPro" id="IPR001584">
    <property type="entry name" value="Integrase_cat-core"/>
</dbReference>
<sequence length="658" mass="74751">MSLMTLYFQDDVDEHGIFFEIGDIVDGVVPRDEYIDEMLAMSMSQIDGMVQPKLASLFDLFEVSAIEVIEEMMRLPPHDSDDGFSSPSDSSPNDQRVSPAIGDAEIVDFCEGRDLKATQCGISISGRVSQVAGQCRPYSQKGLQEDMEKMFFITEWGTYCYRVMPFGLRLNLKKCTFGVTFGKLLGYMVSERGIEANPDKIRAILDMPALRTEREVRGFLGRLQYISRFIARLTDICEPIFRLLRKSQPTVWDNQCQHTFEKIREYLLSLPVLVLPTSSHHLLLYLSISDVALGYMLAQLDDSSKEAIDDDFPDEDVATMISLSGWHMYFDGTTNHFGYGIGVLLISPHGDHIPRSIRLAFSDRYSTTNNIVEYETCILIQGKWKTRDVKLRPYHAYLELLVGRFDDLRYTHLLRAQNQFVDVLATLASMIDIPVDTIVCLLLIESRSVPAYCCLIDEVELYDGFFDCASVYRVMREVHVGVCGPHIGGHMLAYIIGKISPKSSSGHEFILVAIDYFTKWVEVASYARLTSSGVASFIISHIICRYGVSHELISDRGVHFRVDVDTLLQRYGIQHHRSSVYMPQTNRAVEATNKNIKRILWRMVETSRNWLDKLPFALWAYQTSFHTSTGATPYSLVYSMEVVLPVKIEMGSLRVALE</sequence>
<dbReference type="FunFam" id="3.30.70.270:FF:000020">
    <property type="entry name" value="Transposon Tf2-6 polyprotein-like Protein"/>
    <property type="match status" value="1"/>
</dbReference>
<evidence type="ECO:0000259" key="2">
    <source>
        <dbReference type="PROSITE" id="PS50994"/>
    </source>
</evidence>
<accession>A0A438C6M1</accession>
<dbReference type="Gene3D" id="3.30.70.270">
    <property type="match status" value="1"/>
</dbReference>
<name>A0A438C6M1_VITVI</name>
<dbReference type="Proteomes" id="UP000288805">
    <property type="component" value="Unassembled WGS sequence"/>
</dbReference>
<evidence type="ECO:0000256" key="1">
    <source>
        <dbReference type="SAM" id="MobiDB-lite"/>
    </source>
</evidence>
<dbReference type="PANTHER" id="PTHR48475:SF1">
    <property type="entry name" value="RNASE H TYPE-1 DOMAIN-CONTAINING PROTEIN"/>
    <property type="match status" value="1"/>
</dbReference>
<dbReference type="SUPFAM" id="SSF56672">
    <property type="entry name" value="DNA/RNA polymerases"/>
    <property type="match status" value="1"/>
</dbReference>
<evidence type="ECO:0000313" key="4">
    <source>
        <dbReference type="Proteomes" id="UP000288805"/>
    </source>
</evidence>
<dbReference type="GO" id="GO:0015074">
    <property type="term" value="P:DNA integration"/>
    <property type="evidence" value="ECO:0007669"/>
    <property type="project" value="InterPro"/>
</dbReference>
<dbReference type="Pfam" id="PF17919">
    <property type="entry name" value="RT_RNaseH_2"/>
    <property type="match status" value="1"/>
</dbReference>
<dbReference type="PANTHER" id="PTHR48475">
    <property type="entry name" value="RIBONUCLEASE H"/>
    <property type="match status" value="1"/>
</dbReference>
<organism evidence="3 4">
    <name type="scientific">Vitis vinifera</name>
    <name type="common">Grape</name>
    <dbReference type="NCBI Taxonomy" id="29760"/>
    <lineage>
        <taxon>Eukaryota</taxon>
        <taxon>Viridiplantae</taxon>
        <taxon>Streptophyta</taxon>
        <taxon>Embryophyta</taxon>
        <taxon>Tracheophyta</taxon>
        <taxon>Spermatophyta</taxon>
        <taxon>Magnoliopsida</taxon>
        <taxon>eudicotyledons</taxon>
        <taxon>Gunneridae</taxon>
        <taxon>Pentapetalae</taxon>
        <taxon>rosids</taxon>
        <taxon>Vitales</taxon>
        <taxon>Vitaceae</taxon>
        <taxon>Viteae</taxon>
        <taxon>Vitis</taxon>
    </lineage>
</organism>
<dbReference type="InterPro" id="IPR036397">
    <property type="entry name" value="RNaseH_sf"/>
</dbReference>
<dbReference type="PROSITE" id="PS50994">
    <property type="entry name" value="INTEGRASE"/>
    <property type="match status" value="1"/>
</dbReference>
<comment type="caution">
    <text evidence="3">The sequence shown here is derived from an EMBL/GenBank/DDBJ whole genome shotgun (WGS) entry which is preliminary data.</text>
</comment>
<feature type="compositionally biased region" description="Low complexity" evidence="1">
    <location>
        <begin position="83"/>
        <end position="92"/>
    </location>
</feature>
<feature type="region of interest" description="Disordered" evidence="1">
    <location>
        <begin position="77"/>
        <end position="97"/>
    </location>
</feature>
<feature type="domain" description="Integrase catalytic" evidence="2">
    <location>
        <begin position="481"/>
        <end position="641"/>
    </location>
</feature>
<dbReference type="InterPro" id="IPR012337">
    <property type="entry name" value="RNaseH-like_sf"/>
</dbReference>